<dbReference type="SMART" id="SM00560">
    <property type="entry name" value="LamGL"/>
    <property type="match status" value="2"/>
</dbReference>
<proteinExistence type="predicted"/>
<evidence type="ECO:0000256" key="5">
    <source>
        <dbReference type="ARBA" id="ARBA00022723"/>
    </source>
</evidence>
<dbReference type="InterPro" id="IPR001322">
    <property type="entry name" value="Lamin_tail_dom"/>
</dbReference>
<dbReference type="GO" id="GO:0005737">
    <property type="term" value="C:cytoplasm"/>
    <property type="evidence" value="ECO:0007669"/>
    <property type="project" value="UniProtKB-SubCell"/>
</dbReference>
<evidence type="ECO:0000256" key="11">
    <source>
        <dbReference type="SAM" id="SignalP"/>
    </source>
</evidence>
<dbReference type="GO" id="GO:0004553">
    <property type="term" value="F:hydrolase activity, hydrolyzing O-glycosyl compounds"/>
    <property type="evidence" value="ECO:0007669"/>
    <property type="project" value="UniProtKB-ARBA"/>
</dbReference>
<evidence type="ECO:0000256" key="8">
    <source>
        <dbReference type="ARBA" id="ARBA00023069"/>
    </source>
</evidence>
<evidence type="ECO:0000256" key="1">
    <source>
        <dbReference type="ARBA" id="ARBA00001913"/>
    </source>
</evidence>
<dbReference type="PROSITE" id="PS51841">
    <property type="entry name" value="LTD"/>
    <property type="match status" value="1"/>
</dbReference>
<evidence type="ECO:0000256" key="3">
    <source>
        <dbReference type="ARBA" id="ARBA00004496"/>
    </source>
</evidence>
<feature type="domain" description="LTD" evidence="12">
    <location>
        <begin position="496"/>
        <end position="682"/>
    </location>
</feature>
<dbReference type="InterPro" id="IPR053879">
    <property type="entry name" value="HYDIN_VesB_CFA65-like_Ig"/>
</dbReference>
<dbReference type="NCBIfam" id="NF012200">
    <property type="entry name" value="choice_anch_D"/>
    <property type="match status" value="3"/>
</dbReference>
<dbReference type="KEGG" id="aup:AsAng_0040070"/>
<protein>
    <submittedName>
        <fullName evidence="13">Choice-of-anchor D domain-containing protein</fullName>
    </submittedName>
</protein>
<dbReference type="InterPro" id="IPR026444">
    <property type="entry name" value="Secre_tail"/>
</dbReference>
<dbReference type="GO" id="GO:0005975">
    <property type="term" value="P:carbohydrate metabolic process"/>
    <property type="evidence" value="ECO:0007669"/>
    <property type="project" value="UniProtKB-ARBA"/>
</dbReference>
<keyword evidence="5" id="KW-0479">Metal-binding</keyword>
<dbReference type="InterPro" id="IPR051360">
    <property type="entry name" value="Neuronal_Pentraxin_Related"/>
</dbReference>
<dbReference type="InterPro" id="IPR017868">
    <property type="entry name" value="Filamin/ABP280_repeat-like"/>
</dbReference>
<dbReference type="GO" id="GO:0046872">
    <property type="term" value="F:metal ion binding"/>
    <property type="evidence" value="ECO:0007669"/>
    <property type="project" value="UniProtKB-KW"/>
</dbReference>
<dbReference type="Proteomes" id="UP001060919">
    <property type="component" value="Chromosome"/>
</dbReference>
<dbReference type="SUPFAM" id="SSF49899">
    <property type="entry name" value="Concanavalin A-like lectins/glucanases"/>
    <property type="match status" value="2"/>
</dbReference>
<evidence type="ECO:0000256" key="9">
    <source>
        <dbReference type="ARBA" id="ARBA00023157"/>
    </source>
</evidence>
<keyword evidence="14" id="KW-1185">Reference proteome</keyword>
<dbReference type="NCBIfam" id="TIGR04183">
    <property type="entry name" value="Por_Secre_tail"/>
    <property type="match status" value="1"/>
</dbReference>
<dbReference type="Gene3D" id="2.60.40.10">
    <property type="entry name" value="Immunoglobulins"/>
    <property type="match status" value="3"/>
</dbReference>
<gene>
    <name evidence="13" type="ORF">AsAng_0040070</name>
</gene>
<evidence type="ECO:0000313" key="13">
    <source>
        <dbReference type="EMBL" id="BDS13277.1"/>
    </source>
</evidence>
<keyword evidence="10" id="KW-0966">Cell projection</keyword>
<dbReference type="Pfam" id="PF18962">
    <property type="entry name" value="Por_Secre_tail"/>
    <property type="match status" value="1"/>
</dbReference>
<dbReference type="InterPro" id="IPR013320">
    <property type="entry name" value="ConA-like_dom_sf"/>
</dbReference>
<dbReference type="Pfam" id="PF13385">
    <property type="entry name" value="Laminin_G_3"/>
    <property type="match status" value="2"/>
</dbReference>
<feature type="chain" id="PRO_5036955035" evidence="11">
    <location>
        <begin position="19"/>
        <end position="1629"/>
    </location>
</feature>
<keyword evidence="6 11" id="KW-0732">Signal</keyword>
<keyword evidence="8" id="KW-0969">Cilium</keyword>
<evidence type="ECO:0000256" key="4">
    <source>
        <dbReference type="ARBA" id="ARBA00022490"/>
    </source>
</evidence>
<evidence type="ECO:0000256" key="2">
    <source>
        <dbReference type="ARBA" id="ARBA00004138"/>
    </source>
</evidence>
<comment type="cofactor">
    <cofactor evidence="1">
        <name>Ca(2+)</name>
        <dbReference type="ChEBI" id="CHEBI:29108"/>
    </cofactor>
</comment>
<name>A0A915YHH7_9BACT</name>
<organism evidence="13 14">
    <name type="scientific">Aureispira anguillae</name>
    <dbReference type="NCBI Taxonomy" id="2864201"/>
    <lineage>
        <taxon>Bacteria</taxon>
        <taxon>Pseudomonadati</taxon>
        <taxon>Bacteroidota</taxon>
        <taxon>Saprospiria</taxon>
        <taxon>Saprospirales</taxon>
        <taxon>Saprospiraceae</taxon>
        <taxon>Aureispira</taxon>
    </lineage>
</organism>
<evidence type="ECO:0000256" key="6">
    <source>
        <dbReference type="ARBA" id="ARBA00022729"/>
    </source>
</evidence>
<keyword evidence="7" id="KW-0106">Calcium</keyword>
<evidence type="ECO:0000256" key="7">
    <source>
        <dbReference type="ARBA" id="ARBA00022837"/>
    </source>
</evidence>
<dbReference type="Gene3D" id="2.60.40.1260">
    <property type="entry name" value="Lamin Tail domain"/>
    <property type="match status" value="1"/>
</dbReference>
<reference evidence="13" key="1">
    <citation type="submission" date="2022-09" db="EMBL/GenBank/DDBJ databases">
        <title>Aureispira anguillicida sp. nov., isolated from Leptocephalus of Japanese eel Anguilla japonica.</title>
        <authorList>
            <person name="Yuasa K."/>
            <person name="Mekata T."/>
            <person name="Ikunari K."/>
        </authorList>
    </citation>
    <scope>NUCLEOTIDE SEQUENCE</scope>
    <source>
        <strain evidence="13">EL160426</strain>
    </source>
</reference>
<feature type="signal peptide" evidence="11">
    <location>
        <begin position="1"/>
        <end position="18"/>
    </location>
</feature>
<dbReference type="InterPro" id="IPR006558">
    <property type="entry name" value="LamG-like"/>
</dbReference>
<dbReference type="EMBL" id="AP026867">
    <property type="protein sequence ID" value="BDS13277.1"/>
    <property type="molecule type" value="Genomic_DNA"/>
</dbReference>
<comment type="subcellular location">
    <subcellularLocation>
        <location evidence="2">Cell projection</location>
        <location evidence="2">Cilium</location>
    </subcellularLocation>
    <subcellularLocation>
        <location evidence="3">Cytoplasm</location>
    </subcellularLocation>
</comment>
<dbReference type="Gene3D" id="2.60.120.200">
    <property type="match status" value="2"/>
</dbReference>
<evidence type="ECO:0000259" key="12">
    <source>
        <dbReference type="PROSITE" id="PS51841"/>
    </source>
</evidence>
<accession>A0A915YHH7</accession>
<dbReference type="RefSeq" id="WP_264788564.1">
    <property type="nucleotide sequence ID" value="NZ_AP026867.1"/>
</dbReference>
<dbReference type="Pfam" id="PF22544">
    <property type="entry name" value="HYDIN_VesB_CFA65-like_Ig"/>
    <property type="match status" value="2"/>
</dbReference>
<evidence type="ECO:0000313" key="14">
    <source>
        <dbReference type="Proteomes" id="UP001060919"/>
    </source>
</evidence>
<sequence length="1629" mass="171431">MKQILCTLLLLLCFQQYGSTQISYTGCNGSIAAGYPITLNLAGTVGTRNTYVNTLPGTPCSAGTCAFRVIWTGTQWEIQLSTNGGASYPNVLYANTTASFPDPPDLTLGTWVAQGPCGGQALTTWTGNVQSTVSSGGPEIDLIGNSVSIADGDATPSTTDDTDFGNVNLGGNDVHTFTIDNTAGTAALNVSTITVTGTHSGDFVVGGITLPAVVAAGGSTTFTITFTPATAGLRTATVTVNSDDADEAAYDYAVQGTGIAAPEIDLIGNSVSIADGDVTPSTTDDTDFGNVNLGSNDVHTFTIDNAAGTATLNVASIAVSGTHSGDFVVGGITLPAAVAAGASTTFTVTFTPAAAGLRTATVTVNSDDADEAAYDYAVQGTGIANPEIDLIGNSVSIVDGDATPSTTDDTDFGSVTTGNNDVHTFTIDNTAGTGTLNVASIAMSGTHSGDFVIGGITLPANITAGATATFTVTFTPGAVGVRDATVTVNNNDANEAAYDFAVRGTGVATIAITEWITNPSGNDATDEWVELYNFGASPVDIQNWRIQDEDVDNDLITTNSFVIPAGGYVIIAKNKAAFQTQWLGGCPSMNVFEVAGLTLSNGTDEIIIRDASNNIVWSVAYQNDDASGIAAHYTDAPTFTNSIWGSKASPGVDRTGNDPATGTLGYENNNTTADPNVMTSTTGDMGSPFDGTYTAPTKDIVRGDVLDFDGTDDFITAGNPAALNITTNITLEAWVKVDNVTGDQKIITKFGDVAFDDSYSLQLINGEPNFHLDLGAGWQVCGAGSSISVGLWYHIVGTYDGTNMKIYVNGIERNSIAQTGVIDVSTSTVKIGAWAGGNYLNGQMDEVRIWSTARTATEIRENMHLTLKDCPAGLVAYYQMNDGTGSSTLADHSGQGNNGTLTNMDPATDWVTSNVNVGNDAGGTSNSQTINVLAGVSTHAFTNANASLDFLAHSGAEDFTVTYQAFAPNAIGGVSGTTIIQNPMWTVNKSLATETQLVNYTFTFPAATFTSTDPTKYSLYYRTASSGAIWTKIATAQSITATTARFTKISLTGQFMVVQESENEISDVRGNMYNFDGVDDRIDLGAALLPTTGVQDFSISAWIKTTTNDGGIITQYQSSSNSIRFGLRTTTGELVYWKAGVIAATSTGANINDGNWHHIAITRASTGAINLYIDGVVNGTGSDANAIQNANTVIGNFGLTTNVAYGGGLDEVRIWSTVRTEAEIRENMHLTLKGNETGLVAYYQFNNDDPAGTAGGVKDALGTNNGTTINVAAADYMPSEVAVAGGTSDRVTIGAGGLYNFPNTSVSIEFGANTPNGEIVISRLETEKPHGWEAIGTDVDNEYFVVKNYGTNMTFDPLVDITFNRLSYVSPLDAGLAQASSPLQLYKRADNAFGPTWGTSFGGADNASAGTNAMISYNATNNINSFSQIVLANNNSNSDLPVELMRFEADRLNADKVKLSWSTATEINNQGFFIERMLATETEFKEVGYLEGLGNTVSITNYQLVDENSYSGVSYYRLRQVDFDGTITYSKIKAVEGKSIKNNNNIDAFIYPNPVYSELNVRFNELPRNTASAKVEIRTVTGQVMQAFSVGVQAYQTLEIEVDQLAPAVYILSIELDNKERIIQEFIKQ</sequence>
<keyword evidence="4" id="KW-0963">Cytoplasm</keyword>
<dbReference type="InterPro" id="IPR013783">
    <property type="entry name" value="Ig-like_fold"/>
</dbReference>
<evidence type="ECO:0000256" key="10">
    <source>
        <dbReference type="ARBA" id="ARBA00023273"/>
    </source>
</evidence>
<dbReference type="PANTHER" id="PTHR19277:SF125">
    <property type="entry name" value="B6"/>
    <property type="match status" value="1"/>
</dbReference>
<dbReference type="InterPro" id="IPR036415">
    <property type="entry name" value="Lamin_tail_dom_sf"/>
</dbReference>
<dbReference type="Pfam" id="PF00932">
    <property type="entry name" value="LTD"/>
    <property type="match status" value="1"/>
</dbReference>
<dbReference type="PANTHER" id="PTHR19277">
    <property type="entry name" value="PENTRAXIN"/>
    <property type="match status" value="1"/>
</dbReference>
<dbReference type="SUPFAM" id="SSF74853">
    <property type="entry name" value="Lamin A/C globular tail domain"/>
    <property type="match status" value="1"/>
</dbReference>
<dbReference type="PROSITE" id="PS50194">
    <property type="entry name" value="FILAMIN_REPEAT"/>
    <property type="match status" value="3"/>
</dbReference>
<keyword evidence="9" id="KW-1015">Disulfide bond</keyword>